<dbReference type="Gene3D" id="2.170.120.30">
    <property type="match status" value="1"/>
</dbReference>
<reference evidence="1" key="2">
    <citation type="submission" date="2008-10" db="EMBL/GenBank/DDBJ databases">
        <title>Draft genome sequence of Anaerococcus hydrogenalis (DSM 7454).</title>
        <authorList>
            <person name="Sudarsanam P."/>
            <person name="Ley R."/>
            <person name="Guruge J."/>
            <person name="Turnbaugh P.J."/>
            <person name="Mahowald M."/>
            <person name="Liep D."/>
            <person name="Gordon J."/>
        </authorList>
    </citation>
    <scope>NUCLEOTIDE SEQUENCE [LARGE SCALE GENOMIC DNA]</scope>
    <source>
        <strain evidence="1">DSM 7454</strain>
    </source>
</reference>
<proteinExistence type="predicted"/>
<dbReference type="Gene3D" id="2.170.120.40">
    <property type="entry name" value="YbbR-like domain"/>
    <property type="match status" value="1"/>
</dbReference>
<reference evidence="1" key="1">
    <citation type="submission" date="2008-09" db="EMBL/GenBank/DDBJ databases">
        <authorList>
            <person name="Fulton L."/>
            <person name="Clifton S."/>
            <person name="Fulton B."/>
            <person name="Xu J."/>
            <person name="Minx P."/>
            <person name="Pepin K.H."/>
            <person name="Johnson M."/>
            <person name="Thiruvilangam P."/>
            <person name="Bhonagiri V."/>
            <person name="Nash W.E."/>
            <person name="Mardis E.R."/>
            <person name="Wilson R.K."/>
        </authorList>
    </citation>
    <scope>NUCLEOTIDE SEQUENCE [LARGE SCALE GENOMIC DNA]</scope>
    <source>
        <strain evidence="1">DSM 7454</strain>
    </source>
</reference>
<gene>
    <name evidence="1" type="ORF">ANHYDRO_01143</name>
</gene>
<accession>B6W990</accession>
<evidence type="ECO:0000313" key="1">
    <source>
        <dbReference type="EMBL" id="EEB35941.1"/>
    </source>
</evidence>
<dbReference type="InterPro" id="IPR053154">
    <property type="entry name" value="c-di-AMP_regulator"/>
</dbReference>
<dbReference type="Proteomes" id="UP000005451">
    <property type="component" value="Unassembled WGS sequence"/>
</dbReference>
<dbReference type="PANTHER" id="PTHR37804:SF1">
    <property type="entry name" value="CDAA REGULATORY PROTEIN CDAR"/>
    <property type="match status" value="1"/>
</dbReference>
<dbReference type="InterPro" id="IPR012505">
    <property type="entry name" value="YbbR"/>
</dbReference>
<name>B6W990_9FIRM</name>
<protein>
    <submittedName>
        <fullName evidence="1">YbbR-like protein</fullName>
    </submittedName>
</protein>
<dbReference type="AlphaFoldDB" id="B6W990"/>
<dbReference type="EMBL" id="ABXA01000031">
    <property type="protein sequence ID" value="EEB35941.1"/>
    <property type="molecule type" value="Genomic_DNA"/>
</dbReference>
<comment type="caution">
    <text evidence="1">The sequence shown here is derived from an EMBL/GenBank/DDBJ whole genome shotgun (WGS) entry which is preliminary data.</text>
</comment>
<organism evidence="1">
    <name type="scientific">Anaerococcus hydrogenalis DSM 7454</name>
    <dbReference type="NCBI Taxonomy" id="561177"/>
    <lineage>
        <taxon>Bacteria</taxon>
        <taxon>Bacillati</taxon>
        <taxon>Bacillota</taxon>
        <taxon>Tissierellia</taxon>
        <taxon>Tissierellales</taxon>
        <taxon>Peptoniphilaceae</taxon>
        <taxon>Anaerococcus</taxon>
    </lineage>
</organism>
<dbReference type="eggNOG" id="COG4856">
    <property type="taxonomic scope" value="Bacteria"/>
</dbReference>
<dbReference type="PANTHER" id="PTHR37804">
    <property type="entry name" value="CDAA REGULATORY PROTEIN CDAR"/>
    <property type="match status" value="1"/>
</dbReference>
<dbReference type="Pfam" id="PF07949">
    <property type="entry name" value="YbbR"/>
    <property type="match status" value="2"/>
</dbReference>
<sequence length="313" mass="34579">MMMNKKNDRKLMALSILVAIIMWAFVMTSTNPSLSKTVRNVPLTIKNQELMQKEGFALVGKDEVSSVNVKVEGSRSDLASLSADDLVASVDLGTPSEGIKTLNIKVDGPSGIRVESTSPSNVNFKIEKIVKKELAVEIKVSDRLKESKIINVSNQSASKITVSGLRNNIDKVDRLILNVDKEEYLDGNIHDISIRPVDKNGKTVENVDLSQNDVSIAFDVLQSKEVGIDLSYDDKYSKNAEILESEISPNRVVIKGEKNILDKIDKIKTKKIDLSTIREGEFDKKVELDVPDGVSLNDGDNFVNVHLKIGKKN</sequence>
<dbReference type="STRING" id="561177.ANHYDRO_01143"/>
<dbReference type="CDD" id="cd20206">
    <property type="entry name" value="YbbR"/>
    <property type="match status" value="1"/>
</dbReference>